<keyword evidence="3" id="KW-1185">Reference proteome</keyword>
<dbReference type="RefSeq" id="WP_122231061.1">
    <property type="nucleotide sequence ID" value="NZ_RDQO01000005.1"/>
</dbReference>
<feature type="region of interest" description="Disordered" evidence="1">
    <location>
        <begin position="655"/>
        <end position="702"/>
    </location>
</feature>
<name>A0A3M6QMF1_9BURK</name>
<feature type="compositionally biased region" description="Pro residues" evidence="1">
    <location>
        <begin position="806"/>
        <end position="821"/>
    </location>
</feature>
<feature type="region of interest" description="Disordered" evidence="1">
    <location>
        <begin position="799"/>
        <end position="821"/>
    </location>
</feature>
<feature type="region of interest" description="Disordered" evidence="1">
    <location>
        <begin position="732"/>
        <end position="775"/>
    </location>
</feature>
<dbReference type="OrthoDB" id="8670374at2"/>
<protein>
    <submittedName>
        <fullName evidence="2">Uncharacterized protein</fullName>
    </submittedName>
</protein>
<accession>A0A3M6QMF1</accession>
<feature type="compositionally biased region" description="Basic and acidic residues" evidence="1">
    <location>
        <begin position="732"/>
        <end position="741"/>
    </location>
</feature>
<dbReference type="EMBL" id="RDQO01000005">
    <property type="protein sequence ID" value="RMX04253.1"/>
    <property type="molecule type" value="Genomic_DNA"/>
</dbReference>
<evidence type="ECO:0000256" key="1">
    <source>
        <dbReference type="SAM" id="MobiDB-lite"/>
    </source>
</evidence>
<dbReference type="Proteomes" id="UP000278006">
    <property type="component" value="Unassembled WGS sequence"/>
</dbReference>
<evidence type="ECO:0000313" key="2">
    <source>
        <dbReference type="EMBL" id="RMX04253.1"/>
    </source>
</evidence>
<organism evidence="2 3">
    <name type="scientific">Corticibacter populi</name>
    <dbReference type="NCBI Taxonomy" id="1550736"/>
    <lineage>
        <taxon>Bacteria</taxon>
        <taxon>Pseudomonadati</taxon>
        <taxon>Pseudomonadota</taxon>
        <taxon>Betaproteobacteria</taxon>
        <taxon>Burkholderiales</taxon>
        <taxon>Comamonadaceae</taxon>
        <taxon>Corticibacter</taxon>
    </lineage>
</organism>
<dbReference type="AlphaFoldDB" id="A0A3M6QMF1"/>
<evidence type="ECO:0000313" key="3">
    <source>
        <dbReference type="Proteomes" id="UP000278006"/>
    </source>
</evidence>
<reference evidence="2 3" key="1">
    <citation type="submission" date="2018-10" db="EMBL/GenBank/DDBJ databases">
        <title>Draft genome of Cortibacter populi DSM10536.</title>
        <authorList>
            <person name="Bernier A.-M."/>
            <person name="Bernard K."/>
        </authorList>
    </citation>
    <scope>NUCLEOTIDE SEQUENCE [LARGE SCALE GENOMIC DNA]</scope>
    <source>
        <strain evidence="2 3">DSM 105136</strain>
    </source>
</reference>
<feature type="compositionally biased region" description="Basic and acidic residues" evidence="1">
    <location>
        <begin position="658"/>
        <end position="679"/>
    </location>
</feature>
<gene>
    <name evidence="2" type="ORF">D8I35_15815</name>
</gene>
<comment type="caution">
    <text evidence="2">The sequence shown here is derived from an EMBL/GenBank/DDBJ whole genome shotgun (WGS) entry which is preliminary data.</text>
</comment>
<sequence>MSILGEAGSAAQTLTEKATGNPLGKALDALAGGLAGSGGSAAAGTPRFVQAGPVGQAQRVSAFALQSITKGMPPPKTDLTLQIDRQLQFLHLCHAHRAEPGDFPGGATAQGTAMRDALVREAVLLHSFVRGTQNVLAKVKASKGAAGAMLDTAAALAGGSTQAAPGPEAFDALLASIRAAIDPVNQAGFGYPAIHAAGEALGQTADAYHAQCKPALQAGQGGGAGLPSIPGLSNALGKAGVPKVIEKVPQWLFKVQDAYLALHAATREAYEWPLMKISHDYSLQAIRGRWQPSYDIWRLRNHEATEAAVQDDPSLAENLLGNGIGMLEDKPINNRYGFSDIPGQGRDANGDPEDGSVIASLQKAQGAIADKRHDAQDKMADLVGLLATARDAQADMPPEAVAALARACALLRGAGQQGDAKSAGLPPLGEVIASALGQSLCSGNLPDFMRWWCGRMGGITTDLLEGVLQAVHGSASGPHPVVVLTAVHHTLADQLVGLLFELVTGRKPGENDMGAQQQDARSAVDDLGQLDVDAAFRKARTLVPDKDQASNRAADLLGQFLAGQGRHLDGIVFFVASELHEELLDAWMETRGKNAMSMEAYLGRLPMLAATLARNLIFPVFNLLLKAFGLGDKLAGAVWDPVSQGIGRVADAVQTAKQTKDDINQAGKDIRGASERVDEQLFGDDENSTMNRLDGHRKNLSSVDQTDAAEGFDSKDKQLGDLVTDLKNTPDDVARAAKGEPDAPAAGAGAGAGSGPAGKANGPLSAMRESAAQAQPVTKAQLDGVRTLAAMAEADFLRLRKATTPAQPPPPGSPAPDLPGF</sequence>
<proteinExistence type="predicted"/>